<dbReference type="SMART" id="SM00954">
    <property type="entry name" value="RelA_SpoT"/>
    <property type="match status" value="1"/>
</dbReference>
<protein>
    <recommendedName>
        <fullName evidence="2">Putative GTP diphosphokinase RSH1, chloroplastic</fullName>
    </recommendedName>
    <alternativeName>
        <fullName evidence="3">RelA/SpoT homolog 1</fullName>
    </alternativeName>
    <alternativeName>
        <fullName evidence="4">ppGpp synthetase RSH1</fullName>
    </alternativeName>
</protein>
<evidence type="ECO:0000256" key="5">
    <source>
        <dbReference type="SAM" id="MobiDB-lite"/>
    </source>
</evidence>
<dbReference type="Pfam" id="PF02824">
    <property type="entry name" value="TGS"/>
    <property type="match status" value="1"/>
</dbReference>
<dbReference type="InterPro" id="IPR012675">
    <property type="entry name" value="Beta-grasp_dom_sf"/>
</dbReference>
<gene>
    <name evidence="8" type="ORF">CYME_CMS120C</name>
</gene>
<dbReference type="Pfam" id="PF13291">
    <property type="entry name" value="ACT_4"/>
    <property type="match status" value="1"/>
</dbReference>
<dbReference type="HOGENOM" id="CLU_286432_0_0_1"/>
<dbReference type="InterPro" id="IPR033655">
    <property type="entry name" value="TGS_RelA/SpoT"/>
</dbReference>
<feature type="domain" description="ACT" evidence="6">
    <location>
        <begin position="959"/>
        <end position="1032"/>
    </location>
</feature>
<dbReference type="InterPro" id="IPR003607">
    <property type="entry name" value="HD/PDEase_dom"/>
</dbReference>
<dbReference type="AlphaFoldDB" id="M1VHE1"/>
<dbReference type="SUPFAM" id="SSF109604">
    <property type="entry name" value="HD-domain/PDEase-like"/>
    <property type="match status" value="2"/>
</dbReference>
<dbReference type="PANTHER" id="PTHR43061">
    <property type="entry name" value="GTP DIPHOSPHOKINASE RSH1, CHLOROPLASTIC-RELATED"/>
    <property type="match status" value="1"/>
</dbReference>
<dbReference type="Gramene" id="CMS120CT">
    <property type="protein sequence ID" value="CMS120CT"/>
    <property type="gene ID" value="CMS120C"/>
</dbReference>
<dbReference type="CDD" id="cd01668">
    <property type="entry name" value="TGS_RSH"/>
    <property type="match status" value="1"/>
</dbReference>
<dbReference type="Proteomes" id="UP000007014">
    <property type="component" value="Chromosome 19"/>
</dbReference>
<dbReference type="eggNOG" id="KOG1157">
    <property type="taxonomic scope" value="Eukaryota"/>
</dbReference>
<dbReference type="STRING" id="280699.M1VHE1"/>
<dbReference type="OMA" id="SDVGNKM"/>
<dbReference type="InterPro" id="IPR045865">
    <property type="entry name" value="ACT-like_dom_sf"/>
</dbReference>
<dbReference type="KEGG" id="cme:CYME_CMS120C"/>
<accession>M1VHE1</accession>
<reference evidence="8 9" key="2">
    <citation type="journal article" date="2007" name="BMC Biol.">
        <title>A 100%-complete sequence reveals unusually simple genomic features in the hot-spring red alga Cyanidioschyzon merolae.</title>
        <authorList>
            <person name="Nozaki H."/>
            <person name="Takano H."/>
            <person name="Misumi O."/>
            <person name="Terasawa K."/>
            <person name="Matsuzaki M."/>
            <person name="Maruyama S."/>
            <person name="Nishida K."/>
            <person name="Yagisawa F."/>
            <person name="Yoshida Y."/>
            <person name="Fujiwara T."/>
            <person name="Takio S."/>
            <person name="Tamura K."/>
            <person name="Chung S.J."/>
            <person name="Nakamura S."/>
            <person name="Kuroiwa H."/>
            <person name="Tanaka K."/>
            <person name="Sato N."/>
            <person name="Kuroiwa T."/>
        </authorList>
    </citation>
    <scope>NUCLEOTIDE SEQUENCE [LARGE SCALE GENOMIC DNA]</scope>
    <source>
        <strain evidence="8 9">10D</strain>
    </source>
</reference>
<dbReference type="Gene3D" id="3.30.70.260">
    <property type="match status" value="1"/>
</dbReference>
<dbReference type="PROSITE" id="PS51671">
    <property type="entry name" value="ACT"/>
    <property type="match status" value="1"/>
</dbReference>
<dbReference type="Gene3D" id="3.30.460.10">
    <property type="entry name" value="Beta Polymerase, domain 2"/>
    <property type="match status" value="1"/>
</dbReference>
<organism evidence="8 9">
    <name type="scientific">Cyanidioschyzon merolae (strain NIES-3377 / 10D)</name>
    <name type="common">Unicellular red alga</name>
    <dbReference type="NCBI Taxonomy" id="280699"/>
    <lineage>
        <taxon>Eukaryota</taxon>
        <taxon>Rhodophyta</taxon>
        <taxon>Bangiophyceae</taxon>
        <taxon>Cyanidiales</taxon>
        <taxon>Cyanidiaceae</taxon>
        <taxon>Cyanidioschyzon</taxon>
    </lineage>
</organism>
<dbReference type="PANTHER" id="PTHR43061:SF1">
    <property type="entry name" value="GTP DIPHOSPHOKINASE RSH1, CHLOROPLASTIC-RELATED"/>
    <property type="match status" value="1"/>
</dbReference>
<evidence type="ECO:0000256" key="4">
    <source>
        <dbReference type="ARBA" id="ARBA00082153"/>
    </source>
</evidence>
<evidence type="ECO:0000313" key="9">
    <source>
        <dbReference type="Proteomes" id="UP000007014"/>
    </source>
</evidence>
<evidence type="ECO:0000259" key="7">
    <source>
        <dbReference type="PROSITE" id="PS51880"/>
    </source>
</evidence>
<evidence type="ECO:0000256" key="2">
    <source>
        <dbReference type="ARBA" id="ARBA00070102"/>
    </source>
</evidence>
<dbReference type="FunFam" id="3.10.20.30:FF:000002">
    <property type="entry name" value="GTP pyrophosphokinase (RelA/SpoT)"/>
    <property type="match status" value="1"/>
</dbReference>
<dbReference type="PROSITE" id="PS51880">
    <property type="entry name" value="TGS"/>
    <property type="match status" value="1"/>
</dbReference>
<dbReference type="Pfam" id="PF13328">
    <property type="entry name" value="HD_4"/>
    <property type="match status" value="2"/>
</dbReference>
<reference evidence="8 9" key="1">
    <citation type="journal article" date="2004" name="Nature">
        <title>Genome sequence of the ultrasmall unicellular red alga Cyanidioschyzon merolae 10D.</title>
        <authorList>
            <person name="Matsuzaki M."/>
            <person name="Misumi O."/>
            <person name="Shin-i T."/>
            <person name="Maruyama S."/>
            <person name="Takahara M."/>
            <person name="Miyagishima S."/>
            <person name="Mori T."/>
            <person name="Nishida K."/>
            <person name="Yagisawa F."/>
            <person name="Nishida K."/>
            <person name="Yoshida Y."/>
            <person name="Nishimura Y."/>
            <person name="Nakao S."/>
            <person name="Kobayashi T."/>
            <person name="Momoyama Y."/>
            <person name="Higashiyama T."/>
            <person name="Minoda A."/>
            <person name="Sano M."/>
            <person name="Nomoto H."/>
            <person name="Oishi K."/>
            <person name="Hayashi H."/>
            <person name="Ohta F."/>
            <person name="Nishizaka S."/>
            <person name="Haga S."/>
            <person name="Miura S."/>
            <person name="Morishita T."/>
            <person name="Kabeya Y."/>
            <person name="Terasawa K."/>
            <person name="Suzuki Y."/>
            <person name="Ishii Y."/>
            <person name="Asakawa S."/>
            <person name="Takano H."/>
            <person name="Ohta N."/>
            <person name="Kuroiwa H."/>
            <person name="Tanaka K."/>
            <person name="Shimizu N."/>
            <person name="Sugano S."/>
            <person name="Sato N."/>
            <person name="Nozaki H."/>
            <person name="Ogasawara N."/>
            <person name="Kohara Y."/>
            <person name="Kuroiwa T."/>
        </authorList>
    </citation>
    <scope>NUCLEOTIDE SEQUENCE [LARGE SCALE GENOMIC DNA]</scope>
    <source>
        <strain evidence="8 9">10D</strain>
    </source>
</reference>
<sequence length="1079" mass="119939">MECPSFISVYAPRSYRESNNYATNLSTTKTLFWSPNQRRFERPTIRRPRCRKVLKDLLLSGSDFQITKGSLDGVSPESKPRTLTHAERELFTQSFHSLREKANYLDKEAIESLHRALEVAFAAHSGQLRRSGEPFITHPVAVALLLAELRMDVDTLIAGLLHDTVEDTDLTLDAVESLFGHVVRNIVESETKVSKIARKMKPSNAVSGANGALMAPVSMIAAAASAAAAAATAAAAAVRSKFKGLRLDHDLAGGEEIDASTLDQNFEIRATVANGTVTEHSPNGAAPNFRKSSKEEQQAEYIRRMFVSMAEDIRVIVVKLADRLHNMRTLEHMPPLKQQSIAQETLGIFVPLAHRLGLARIASELEDLSFRFLHPKEYGLLSEQVRIYKDRTNLEMNLAHAADALVDSLENDSILKPLVREICTKVALKNLFSIYQRILQGARLENIHDLATVQIIVGLSEEHYDPSFGRNICYHILGRVHSLFRPFPGHVKDFVAYPKPNGYQSLHTLVLLGPKGGFHPVEVQIFTDSMHVQAEYGIAMEFWPETRLRSGQQAAGNGTLHSPQNHWQKHSEDWLRNILEYCKEYSGNSKDCVDAVQKDLLGNRVYVFTPKNYILDLPKGSTVVDAAYHIHSDVGNQMIGARVAGRFVPLDYELSNADSIKIITSPAAPGPSREWLRYARSRTAKQKIRRFLRSREVKEACERGRELLQAAARHLCVDENEIPNDLVLESALPILVPKVCAPARALEIRCLEDLLVYVHRFGGLTAAAKILCHFCRDIDPDRIRTLEELHTTAASNNDVHAAADTGVPDTEIDGTFAEEETSPLYLRSSARDPPANYQTLEAAEFPEKDAERYLERSLPERERQPGTDSSSSRTLSSGASNAAEACEDIHPECFAACCCNPVPGDRIVAIRIRPASHGVPAAFEVHRLRCVRCLASLRGDPEACVSVRWCAPRSRYPVRLALMARDGPGLLSRIAGTISSEGISIVGSSSRISRDTAILFFEILVQDKYQIERLRTRLLAFEDVLETCRVRDHLGGNETHAMSSYAQTLARLKSGEVEILSMAGSLLEHEVEDADNEDE</sequence>
<feature type="compositionally biased region" description="Basic and acidic residues" evidence="5">
    <location>
        <begin position="856"/>
        <end position="865"/>
    </location>
</feature>
<feature type="region of interest" description="Disordered" evidence="5">
    <location>
        <begin position="856"/>
        <end position="876"/>
    </location>
</feature>
<dbReference type="InterPro" id="IPR012676">
    <property type="entry name" value="TGS-like"/>
</dbReference>
<evidence type="ECO:0000259" key="6">
    <source>
        <dbReference type="PROSITE" id="PS51671"/>
    </source>
</evidence>
<evidence type="ECO:0000256" key="3">
    <source>
        <dbReference type="ARBA" id="ARBA00075768"/>
    </source>
</evidence>
<dbReference type="InterPro" id="IPR004095">
    <property type="entry name" value="TGS"/>
</dbReference>
<dbReference type="GO" id="GO:0015969">
    <property type="term" value="P:guanosine tetraphosphate metabolic process"/>
    <property type="evidence" value="ECO:0007669"/>
    <property type="project" value="InterPro"/>
</dbReference>
<feature type="domain" description="TGS" evidence="7">
    <location>
        <begin position="603"/>
        <end position="664"/>
    </location>
</feature>
<dbReference type="InterPro" id="IPR043519">
    <property type="entry name" value="NT_sf"/>
</dbReference>
<evidence type="ECO:0000313" key="8">
    <source>
        <dbReference type="EMBL" id="BAM82752.1"/>
    </source>
</evidence>
<dbReference type="SMART" id="SM00471">
    <property type="entry name" value="HDc"/>
    <property type="match status" value="1"/>
</dbReference>
<dbReference type="GeneID" id="16997568"/>
<dbReference type="OrthoDB" id="430679at2759"/>
<dbReference type="Pfam" id="PF04607">
    <property type="entry name" value="RelA_SpoT"/>
    <property type="match status" value="1"/>
</dbReference>
<dbReference type="EMBL" id="AP006501">
    <property type="protein sequence ID" value="BAM82752.1"/>
    <property type="molecule type" value="Genomic_DNA"/>
</dbReference>
<proteinExistence type="inferred from homology"/>
<dbReference type="RefSeq" id="XP_005538788.1">
    <property type="nucleotide sequence ID" value="XM_005538731.1"/>
</dbReference>
<comment type="similarity">
    <text evidence="1">Belongs to the RelA/SpoT family.</text>
</comment>
<dbReference type="InterPro" id="IPR007685">
    <property type="entry name" value="RelA_SpoT"/>
</dbReference>
<dbReference type="SUPFAM" id="SSF81271">
    <property type="entry name" value="TGS-like"/>
    <property type="match status" value="1"/>
</dbReference>
<name>M1VHE1_CYAM1</name>
<dbReference type="InterPro" id="IPR002912">
    <property type="entry name" value="ACT_dom"/>
</dbReference>
<dbReference type="Gene3D" id="3.10.20.30">
    <property type="match status" value="1"/>
</dbReference>
<dbReference type="Gene3D" id="1.10.3210.10">
    <property type="entry name" value="Hypothetical protein af1432"/>
    <property type="match status" value="1"/>
</dbReference>
<keyword evidence="9" id="KW-1185">Reference proteome</keyword>
<dbReference type="SUPFAM" id="SSF55021">
    <property type="entry name" value="ACT-like"/>
    <property type="match status" value="1"/>
</dbReference>
<dbReference type="CDD" id="cd05399">
    <property type="entry name" value="NT_Rel-Spo_like"/>
    <property type="match status" value="1"/>
</dbReference>
<dbReference type="SUPFAM" id="SSF81301">
    <property type="entry name" value="Nucleotidyltransferase"/>
    <property type="match status" value="1"/>
</dbReference>
<evidence type="ECO:0000256" key="1">
    <source>
        <dbReference type="ARBA" id="ARBA00007476"/>
    </source>
</evidence>